<protein>
    <submittedName>
        <fullName evidence="1">1293_t:CDS:1</fullName>
    </submittedName>
</protein>
<name>A0ACA9N8U1_9GLOM</name>
<keyword evidence="2" id="KW-1185">Reference proteome</keyword>
<comment type="caution">
    <text evidence="1">The sequence shown here is derived from an EMBL/GenBank/DDBJ whole genome shotgun (WGS) entry which is preliminary data.</text>
</comment>
<reference evidence="1" key="1">
    <citation type="submission" date="2021-06" db="EMBL/GenBank/DDBJ databases">
        <authorList>
            <person name="Kallberg Y."/>
            <person name="Tangrot J."/>
            <person name="Rosling A."/>
        </authorList>
    </citation>
    <scope>NUCLEOTIDE SEQUENCE</scope>
    <source>
        <strain evidence="1">AU212A</strain>
    </source>
</reference>
<accession>A0ACA9N8U1</accession>
<feature type="non-terminal residue" evidence="1">
    <location>
        <position position="1"/>
    </location>
</feature>
<dbReference type="EMBL" id="CAJVPM010020640">
    <property type="protein sequence ID" value="CAG8636012.1"/>
    <property type="molecule type" value="Genomic_DNA"/>
</dbReference>
<gene>
    <name evidence="1" type="ORF">SCALOS_LOCUS8143</name>
</gene>
<dbReference type="Proteomes" id="UP000789860">
    <property type="component" value="Unassembled WGS sequence"/>
</dbReference>
<proteinExistence type="predicted"/>
<evidence type="ECO:0000313" key="1">
    <source>
        <dbReference type="EMBL" id="CAG8636012.1"/>
    </source>
</evidence>
<sequence>AEEYVIADTNLITTKIPNNDEIIEAIKNRKCIKLGDKVLNKLIFFTEALEFINRILLFHE</sequence>
<evidence type="ECO:0000313" key="2">
    <source>
        <dbReference type="Proteomes" id="UP000789860"/>
    </source>
</evidence>
<organism evidence="1 2">
    <name type="scientific">Scutellospora calospora</name>
    <dbReference type="NCBI Taxonomy" id="85575"/>
    <lineage>
        <taxon>Eukaryota</taxon>
        <taxon>Fungi</taxon>
        <taxon>Fungi incertae sedis</taxon>
        <taxon>Mucoromycota</taxon>
        <taxon>Glomeromycotina</taxon>
        <taxon>Glomeromycetes</taxon>
        <taxon>Diversisporales</taxon>
        <taxon>Gigasporaceae</taxon>
        <taxon>Scutellospora</taxon>
    </lineage>
</organism>